<feature type="binding site" evidence="9">
    <location>
        <position position="166"/>
    </location>
    <ligand>
        <name>substrate</name>
    </ligand>
</feature>
<keyword evidence="4 9" id="KW-0808">Transferase</keyword>
<dbReference type="UniPathway" id="UPA00068">
    <property type="reaction ID" value="UER00107"/>
</dbReference>
<keyword evidence="9" id="KW-0963">Cytoplasm</keyword>
<keyword evidence="12" id="KW-1185">Reference proteome</keyword>
<feature type="site" description="Transition state stabilizer" evidence="9">
    <location>
        <position position="225"/>
    </location>
</feature>
<comment type="subcellular location">
    <subcellularLocation>
        <location evidence="9">Cytoplasm</location>
    </subcellularLocation>
</comment>
<evidence type="ECO:0000256" key="7">
    <source>
        <dbReference type="ARBA" id="ARBA00022840"/>
    </source>
</evidence>
<feature type="binding site" evidence="9">
    <location>
        <position position="73"/>
    </location>
    <ligand>
        <name>substrate</name>
    </ligand>
</feature>
<feature type="binding site" evidence="9">
    <location>
        <begin position="51"/>
        <end position="52"/>
    </location>
    <ligand>
        <name>substrate</name>
    </ligand>
</feature>
<dbReference type="EMBL" id="QFVR01000020">
    <property type="protein sequence ID" value="PWI24516.1"/>
    <property type="molecule type" value="Genomic_DNA"/>
</dbReference>
<dbReference type="Gene3D" id="3.40.1160.10">
    <property type="entry name" value="Acetylglutamate kinase-like"/>
    <property type="match status" value="1"/>
</dbReference>
<dbReference type="Pfam" id="PF00696">
    <property type="entry name" value="AA_kinase"/>
    <property type="match status" value="1"/>
</dbReference>
<keyword evidence="6 9" id="KW-0418">Kinase</keyword>
<protein>
    <recommendedName>
        <fullName evidence="9">Acetylglutamate kinase</fullName>
        <ecNumber evidence="9">2.7.2.8</ecNumber>
    </recommendedName>
    <alternativeName>
        <fullName evidence="9">N-acetyl-L-glutamate 5-phosphotransferase</fullName>
    </alternativeName>
    <alternativeName>
        <fullName evidence="9">NAG kinase</fullName>
        <shortName evidence="9">NAGK</shortName>
    </alternativeName>
</protein>
<evidence type="ECO:0000256" key="2">
    <source>
        <dbReference type="ARBA" id="ARBA00022571"/>
    </source>
</evidence>
<dbReference type="PANTHER" id="PTHR23342:SF0">
    <property type="entry name" value="N-ACETYLGLUTAMATE SYNTHASE, MITOCHONDRIAL"/>
    <property type="match status" value="1"/>
</dbReference>
<dbReference type="GO" id="GO:0005524">
    <property type="term" value="F:ATP binding"/>
    <property type="evidence" value="ECO:0007669"/>
    <property type="project" value="UniProtKB-UniRule"/>
</dbReference>
<feature type="domain" description="Aspartate/glutamate/uridylate kinase" evidence="10">
    <location>
        <begin position="14"/>
        <end position="243"/>
    </location>
</feature>
<keyword evidence="3 9" id="KW-0028">Amino-acid biosynthesis</keyword>
<evidence type="ECO:0000256" key="1">
    <source>
        <dbReference type="ARBA" id="ARBA00004828"/>
    </source>
</evidence>
<evidence type="ECO:0000256" key="6">
    <source>
        <dbReference type="ARBA" id="ARBA00022777"/>
    </source>
</evidence>
<comment type="pathway">
    <text evidence="1 9">Amino-acid biosynthesis; L-arginine biosynthesis; N(2)-acetyl-L-ornithine from L-glutamate: step 2/4.</text>
</comment>
<dbReference type="CDD" id="cd04238">
    <property type="entry name" value="AAK_NAGK-like"/>
    <property type="match status" value="1"/>
</dbReference>
<keyword evidence="5 9" id="KW-0547">Nucleotide-binding</keyword>
<evidence type="ECO:0000256" key="3">
    <source>
        <dbReference type="ARBA" id="ARBA00022605"/>
    </source>
</evidence>
<evidence type="ECO:0000256" key="4">
    <source>
        <dbReference type="ARBA" id="ARBA00022679"/>
    </source>
</evidence>
<keyword evidence="2 9" id="KW-0055">Arginine biosynthesis</keyword>
<evidence type="ECO:0000256" key="8">
    <source>
        <dbReference type="ARBA" id="ARBA00048141"/>
    </source>
</evidence>
<keyword evidence="7 9" id="KW-0067">ATP-binding</keyword>
<dbReference type="NCBIfam" id="TIGR00761">
    <property type="entry name" value="argB"/>
    <property type="match status" value="1"/>
</dbReference>
<comment type="catalytic activity">
    <reaction evidence="8 9">
        <text>N-acetyl-L-glutamate + ATP = N-acetyl-L-glutamyl 5-phosphate + ADP</text>
        <dbReference type="Rhea" id="RHEA:14629"/>
        <dbReference type="ChEBI" id="CHEBI:30616"/>
        <dbReference type="ChEBI" id="CHEBI:44337"/>
        <dbReference type="ChEBI" id="CHEBI:57936"/>
        <dbReference type="ChEBI" id="CHEBI:456216"/>
        <dbReference type="EC" id="2.7.2.8"/>
    </reaction>
</comment>
<dbReference type="GO" id="GO:0003991">
    <property type="term" value="F:acetylglutamate kinase activity"/>
    <property type="evidence" value="ECO:0007669"/>
    <property type="project" value="UniProtKB-UniRule"/>
</dbReference>
<gene>
    <name evidence="9 11" type="primary">argB</name>
    <name evidence="11" type="ORF">DEX24_13065</name>
</gene>
<proteinExistence type="inferred from homology"/>
<evidence type="ECO:0000256" key="5">
    <source>
        <dbReference type="ARBA" id="ARBA00022741"/>
    </source>
</evidence>
<dbReference type="GO" id="GO:0005737">
    <property type="term" value="C:cytoplasm"/>
    <property type="evidence" value="ECO:0007669"/>
    <property type="project" value="UniProtKB-SubCell"/>
</dbReference>
<sequence length="260" mass="27427">MIMFKSTQRTDHKKKVVIKLGGSMLGGLNKAFFKELQQLQGSCAITIVHGGGPAINKALAKAAIPTTKINGLRVTTDAAIGIVAETLIGQVNPMLVGELNEAGFMAIGLNGQDANLLHCHYLDKAIYGHVGEVDEVNATVIEQLQTIGIIPVVSCIGTTSTRQLININGDTAASALALALQAEELLFVTDIEGIQINNEVIEKTTEQQINNWITSGDIYGGMIPKVLAAVGCVAAGVPNVKIVGHQLTGTTIHREKVTLS</sequence>
<comment type="function">
    <text evidence="9">Catalyzes the ATP-dependent phosphorylation of N-acetyl-L-glutamate.</text>
</comment>
<name>A0A2U3AIY8_9BACL</name>
<dbReference type="EC" id="2.7.2.8" evidence="9"/>
<reference evidence="11 12" key="1">
    <citation type="submission" date="2018-05" db="EMBL/GenBank/DDBJ databases">
        <title>Kurthia sibirica genome sequence.</title>
        <authorList>
            <person name="Maclea K.S."/>
            <person name="Goen A.E."/>
        </authorList>
    </citation>
    <scope>NUCLEOTIDE SEQUENCE [LARGE SCALE GENOMIC DNA]</scope>
    <source>
        <strain evidence="11 12">ATCC 49154</strain>
    </source>
</reference>
<accession>A0A2U3AIY8</accession>
<dbReference type="AlphaFoldDB" id="A0A2U3AIY8"/>
<dbReference type="GO" id="GO:0042450">
    <property type="term" value="P:L-arginine biosynthetic process via ornithine"/>
    <property type="evidence" value="ECO:0007669"/>
    <property type="project" value="UniProtKB-UniRule"/>
</dbReference>
<dbReference type="OrthoDB" id="9803155at2"/>
<dbReference type="PANTHER" id="PTHR23342">
    <property type="entry name" value="N-ACETYLGLUTAMATE SYNTHASE"/>
    <property type="match status" value="1"/>
</dbReference>
<dbReference type="InterPro" id="IPR001048">
    <property type="entry name" value="Asp/Glu/Uridylate_kinase"/>
</dbReference>
<dbReference type="Proteomes" id="UP000245938">
    <property type="component" value="Unassembled WGS sequence"/>
</dbReference>
<dbReference type="HAMAP" id="MF_00082">
    <property type="entry name" value="ArgB"/>
    <property type="match status" value="1"/>
</dbReference>
<evidence type="ECO:0000259" key="10">
    <source>
        <dbReference type="Pfam" id="PF00696"/>
    </source>
</evidence>
<dbReference type="InterPro" id="IPR036393">
    <property type="entry name" value="AceGlu_kinase-like_sf"/>
</dbReference>
<organism evidence="11 12">
    <name type="scientific">Kurthia sibirica</name>
    <dbReference type="NCBI Taxonomy" id="202750"/>
    <lineage>
        <taxon>Bacteria</taxon>
        <taxon>Bacillati</taxon>
        <taxon>Bacillota</taxon>
        <taxon>Bacilli</taxon>
        <taxon>Bacillales</taxon>
        <taxon>Caryophanaceae</taxon>
        <taxon>Kurthia</taxon>
    </lineage>
</organism>
<evidence type="ECO:0000313" key="12">
    <source>
        <dbReference type="Proteomes" id="UP000245938"/>
    </source>
</evidence>
<dbReference type="RefSeq" id="WP_109306857.1">
    <property type="nucleotide sequence ID" value="NZ_JBHMEQ010000074.1"/>
</dbReference>
<dbReference type="PIRSF" id="PIRSF000728">
    <property type="entry name" value="NAGK"/>
    <property type="match status" value="1"/>
</dbReference>
<comment type="caution">
    <text evidence="11">The sequence shown here is derived from an EMBL/GenBank/DDBJ whole genome shotgun (WGS) entry which is preliminary data.</text>
</comment>
<comment type="similarity">
    <text evidence="9">Belongs to the acetylglutamate kinase family. ArgB subfamily.</text>
</comment>
<feature type="site" description="Transition state stabilizer" evidence="9">
    <location>
        <position position="19"/>
    </location>
</feature>
<dbReference type="InterPro" id="IPR037528">
    <property type="entry name" value="ArgB"/>
</dbReference>
<dbReference type="SUPFAM" id="SSF53633">
    <property type="entry name" value="Carbamate kinase-like"/>
    <property type="match status" value="1"/>
</dbReference>
<evidence type="ECO:0000256" key="9">
    <source>
        <dbReference type="HAMAP-Rule" id="MF_00082"/>
    </source>
</evidence>
<dbReference type="InterPro" id="IPR004662">
    <property type="entry name" value="AcgluKinase_fam"/>
</dbReference>
<evidence type="ECO:0000313" key="11">
    <source>
        <dbReference type="EMBL" id="PWI24516.1"/>
    </source>
</evidence>